<dbReference type="PANTHER" id="PTHR34145">
    <property type="entry name" value="OS02G0105600 PROTEIN"/>
    <property type="match status" value="1"/>
</dbReference>
<gene>
    <name evidence="1" type="ORF">FCM35_KLT11584</name>
</gene>
<evidence type="ECO:0000313" key="1">
    <source>
        <dbReference type="EMBL" id="KAF3324117.1"/>
    </source>
</evidence>
<dbReference type="PANTHER" id="PTHR34145:SF28">
    <property type="entry name" value="F-BOX DOMAIN-CONTAINING PROTEIN"/>
    <property type="match status" value="1"/>
</dbReference>
<keyword evidence="2" id="KW-1185">Reference proteome</keyword>
<organism evidence="1 2">
    <name type="scientific">Carex littledalei</name>
    <dbReference type="NCBI Taxonomy" id="544730"/>
    <lineage>
        <taxon>Eukaryota</taxon>
        <taxon>Viridiplantae</taxon>
        <taxon>Streptophyta</taxon>
        <taxon>Embryophyta</taxon>
        <taxon>Tracheophyta</taxon>
        <taxon>Spermatophyta</taxon>
        <taxon>Magnoliopsida</taxon>
        <taxon>Liliopsida</taxon>
        <taxon>Poales</taxon>
        <taxon>Cyperaceae</taxon>
        <taxon>Cyperoideae</taxon>
        <taxon>Cariceae</taxon>
        <taxon>Carex</taxon>
        <taxon>Carex subgen. Euthyceras</taxon>
    </lineage>
</organism>
<name>A0A833V4X1_9POAL</name>
<dbReference type="InterPro" id="IPR053772">
    <property type="entry name" value="At1g61320/At1g61330-like"/>
</dbReference>
<dbReference type="SUPFAM" id="SSF52047">
    <property type="entry name" value="RNI-like"/>
    <property type="match status" value="1"/>
</dbReference>
<sequence length="423" mass="47416">MNYLPEGVVELILSQLKNARDIASSTCVSKQWQSCVPYVPSLYFPRAVFDYSQRGNNKGSGYDATIGRMIAEAIRLEELVIYCPFNPSNLGTWLNLRADTLRVLELRMDGFGDKPGPDGSGTQLDCIRVAKRLELLKIWGVSLTAAPKWGVLKQLKSLEIVGATVRDGVLEEVVHASPNLVNLVLLSCEGVGLVKFELERLERCRLDFLGQGNIALFLGAPRLEDLYVQGFSSIWVKPNHRIKTLSIAKNHGRVYNVEMGKLAEVQSLYLRGIQWSWSAISSVLQYASDVTHLTMKVEFCGNSETLLPFPEVDLVNFFNSHPKLLKFDIHGAMFASFCQKNSLAKVNSNFVIPCLEEVSVIVRSALNAEQKLNALESLLTHTPKLRKMVIRVSQMKNCNEAADDFFEEVCKFRLMNHKVVCVE</sequence>
<proteinExistence type="predicted"/>
<reference evidence="1" key="1">
    <citation type="submission" date="2020-01" db="EMBL/GenBank/DDBJ databases">
        <title>Genome sequence of Kobresia littledalei, the first chromosome-level genome in the family Cyperaceae.</title>
        <authorList>
            <person name="Qu G."/>
        </authorList>
    </citation>
    <scope>NUCLEOTIDE SEQUENCE</scope>
    <source>
        <strain evidence="1">C.B.Clarke</strain>
        <tissue evidence="1">Leaf</tissue>
    </source>
</reference>
<dbReference type="EMBL" id="SWLB01000022">
    <property type="protein sequence ID" value="KAF3324117.1"/>
    <property type="molecule type" value="Genomic_DNA"/>
</dbReference>
<dbReference type="OrthoDB" id="9973021at2759"/>
<protein>
    <submittedName>
        <fullName evidence="1">F-box protein</fullName>
    </submittedName>
</protein>
<comment type="caution">
    <text evidence="1">The sequence shown here is derived from an EMBL/GenBank/DDBJ whole genome shotgun (WGS) entry which is preliminary data.</text>
</comment>
<dbReference type="InterPro" id="IPR032675">
    <property type="entry name" value="LRR_dom_sf"/>
</dbReference>
<dbReference type="InterPro" id="IPR036047">
    <property type="entry name" value="F-box-like_dom_sf"/>
</dbReference>
<dbReference type="SUPFAM" id="SSF81383">
    <property type="entry name" value="F-box domain"/>
    <property type="match status" value="1"/>
</dbReference>
<dbReference type="Gene3D" id="3.80.10.10">
    <property type="entry name" value="Ribonuclease Inhibitor"/>
    <property type="match status" value="1"/>
</dbReference>
<dbReference type="Proteomes" id="UP000623129">
    <property type="component" value="Unassembled WGS sequence"/>
</dbReference>
<evidence type="ECO:0000313" key="2">
    <source>
        <dbReference type="Proteomes" id="UP000623129"/>
    </source>
</evidence>
<dbReference type="AlphaFoldDB" id="A0A833V4X1"/>
<accession>A0A833V4X1</accession>